<dbReference type="GO" id="GO:0016235">
    <property type="term" value="C:aggresome"/>
    <property type="evidence" value="ECO:0007669"/>
    <property type="project" value="TreeGrafter"/>
</dbReference>
<dbReference type="SMART" id="SM00061">
    <property type="entry name" value="MATH"/>
    <property type="match status" value="1"/>
</dbReference>
<keyword evidence="5" id="KW-0862">Zinc</keyword>
<feature type="domain" description="RING-type" evidence="9">
    <location>
        <begin position="15"/>
        <end position="55"/>
    </location>
</feature>
<dbReference type="InterPro" id="IPR002083">
    <property type="entry name" value="MATH/TRAF_dom"/>
</dbReference>
<dbReference type="GO" id="GO:0031625">
    <property type="term" value="F:ubiquitin protein ligase binding"/>
    <property type="evidence" value="ECO:0007669"/>
    <property type="project" value="TreeGrafter"/>
</dbReference>
<feature type="region of interest" description="Disordered" evidence="8">
    <location>
        <begin position="686"/>
        <end position="715"/>
    </location>
</feature>
<feature type="compositionally biased region" description="Polar residues" evidence="8">
    <location>
        <begin position="851"/>
        <end position="877"/>
    </location>
</feature>
<evidence type="ECO:0000256" key="1">
    <source>
        <dbReference type="ARBA" id="ARBA00004496"/>
    </source>
</evidence>
<dbReference type="PROSITE" id="PS50144">
    <property type="entry name" value="MATH"/>
    <property type="match status" value="1"/>
</dbReference>
<dbReference type="PANTHER" id="PTHR36754:SF2">
    <property type="entry name" value="E3 UBIQUITIN-PROTEIN LIGASE TRIM37"/>
    <property type="match status" value="1"/>
</dbReference>
<dbReference type="GO" id="GO:0008270">
    <property type="term" value="F:zinc ion binding"/>
    <property type="evidence" value="ECO:0007669"/>
    <property type="project" value="UniProtKB-KW"/>
</dbReference>
<keyword evidence="2" id="KW-0963">Cytoplasm</keyword>
<dbReference type="SMART" id="SM00502">
    <property type="entry name" value="BBC"/>
    <property type="match status" value="1"/>
</dbReference>
<dbReference type="InterPro" id="IPR037299">
    <property type="entry name" value="TRIM37_MATH"/>
</dbReference>
<dbReference type="PROSITE" id="PS50119">
    <property type="entry name" value="ZF_BBOX"/>
    <property type="match status" value="1"/>
</dbReference>
<feature type="compositionally biased region" description="Basic and acidic residues" evidence="8">
    <location>
        <begin position="746"/>
        <end position="755"/>
    </location>
</feature>
<organism evidence="12 13">
    <name type="scientific">Oedothorax gibbosus</name>
    <dbReference type="NCBI Taxonomy" id="931172"/>
    <lineage>
        <taxon>Eukaryota</taxon>
        <taxon>Metazoa</taxon>
        <taxon>Ecdysozoa</taxon>
        <taxon>Arthropoda</taxon>
        <taxon>Chelicerata</taxon>
        <taxon>Arachnida</taxon>
        <taxon>Araneae</taxon>
        <taxon>Araneomorphae</taxon>
        <taxon>Entelegynae</taxon>
        <taxon>Araneoidea</taxon>
        <taxon>Linyphiidae</taxon>
        <taxon>Erigoninae</taxon>
        <taxon>Oedothorax</taxon>
    </lineage>
</organism>
<keyword evidence="4 6" id="KW-0863">Zinc-finger</keyword>
<dbReference type="CDD" id="cd03773">
    <property type="entry name" value="MATH_TRIM37"/>
    <property type="match status" value="1"/>
</dbReference>
<dbReference type="GO" id="GO:0005778">
    <property type="term" value="C:peroxisomal membrane"/>
    <property type="evidence" value="ECO:0007669"/>
    <property type="project" value="TreeGrafter"/>
</dbReference>
<evidence type="ECO:0000256" key="2">
    <source>
        <dbReference type="ARBA" id="ARBA00022490"/>
    </source>
</evidence>
<dbReference type="SUPFAM" id="SSF57850">
    <property type="entry name" value="RING/U-box"/>
    <property type="match status" value="1"/>
</dbReference>
<dbReference type="InterPro" id="IPR001841">
    <property type="entry name" value="Znf_RING"/>
</dbReference>
<dbReference type="SUPFAM" id="SSF57845">
    <property type="entry name" value="B-box zinc-binding domain"/>
    <property type="match status" value="1"/>
</dbReference>
<dbReference type="GO" id="GO:0005164">
    <property type="term" value="F:tumor necrosis factor receptor binding"/>
    <property type="evidence" value="ECO:0007669"/>
    <property type="project" value="TreeGrafter"/>
</dbReference>
<comment type="subcellular location">
    <subcellularLocation>
        <location evidence="1">Cytoplasm</location>
    </subcellularLocation>
</comment>
<dbReference type="EMBL" id="JAFNEN010000536">
    <property type="protein sequence ID" value="KAG8181091.1"/>
    <property type="molecule type" value="Genomic_DNA"/>
</dbReference>
<dbReference type="Gene3D" id="3.30.40.10">
    <property type="entry name" value="Zinc/RING finger domain, C3HC4 (zinc finger)"/>
    <property type="match status" value="1"/>
</dbReference>
<dbReference type="InterPro" id="IPR003649">
    <property type="entry name" value="Bbox_C"/>
</dbReference>
<evidence type="ECO:0000256" key="3">
    <source>
        <dbReference type="ARBA" id="ARBA00022723"/>
    </source>
</evidence>
<evidence type="ECO:0008006" key="14">
    <source>
        <dbReference type="Google" id="ProtNLM"/>
    </source>
</evidence>
<keyword evidence="13" id="KW-1185">Reference proteome</keyword>
<evidence type="ECO:0000259" key="10">
    <source>
        <dbReference type="PROSITE" id="PS50119"/>
    </source>
</evidence>
<feature type="compositionally biased region" description="Low complexity" evidence="8">
    <location>
        <begin position="622"/>
        <end position="631"/>
    </location>
</feature>
<keyword evidence="3" id="KW-0479">Metal-binding</keyword>
<evidence type="ECO:0000256" key="4">
    <source>
        <dbReference type="ARBA" id="ARBA00022771"/>
    </source>
</evidence>
<dbReference type="SUPFAM" id="SSF49599">
    <property type="entry name" value="TRAF domain-like"/>
    <property type="match status" value="1"/>
</dbReference>
<reference evidence="12 13" key="1">
    <citation type="journal article" date="2022" name="Nat. Ecol. Evol.">
        <title>A masculinizing supergene underlies an exaggerated male reproductive morph in a spider.</title>
        <authorList>
            <person name="Hendrickx F."/>
            <person name="De Corte Z."/>
            <person name="Sonet G."/>
            <person name="Van Belleghem S.M."/>
            <person name="Kostlbacher S."/>
            <person name="Vangestel C."/>
        </authorList>
    </citation>
    <scope>NUCLEOTIDE SEQUENCE [LARGE SCALE GENOMIC DNA]</scope>
    <source>
        <strain evidence="12">W744_W776</strain>
    </source>
</reference>
<proteinExistence type="predicted"/>
<feature type="domain" description="B box-type" evidence="10">
    <location>
        <begin position="90"/>
        <end position="132"/>
    </location>
</feature>
<dbReference type="Gene3D" id="3.30.160.60">
    <property type="entry name" value="Classic Zinc Finger"/>
    <property type="match status" value="1"/>
</dbReference>
<feature type="region of interest" description="Disordered" evidence="8">
    <location>
        <begin position="528"/>
        <end position="576"/>
    </location>
</feature>
<evidence type="ECO:0000313" key="13">
    <source>
        <dbReference type="Proteomes" id="UP000827092"/>
    </source>
</evidence>
<feature type="region of interest" description="Disordered" evidence="8">
    <location>
        <begin position="622"/>
        <end position="646"/>
    </location>
</feature>
<dbReference type="InterPro" id="IPR008974">
    <property type="entry name" value="TRAF-like"/>
</dbReference>
<dbReference type="GO" id="GO:0051865">
    <property type="term" value="P:protein autoubiquitination"/>
    <property type="evidence" value="ECO:0007669"/>
    <property type="project" value="TreeGrafter"/>
</dbReference>
<evidence type="ECO:0000256" key="6">
    <source>
        <dbReference type="PROSITE-ProRule" id="PRU00024"/>
    </source>
</evidence>
<feature type="compositionally biased region" description="Low complexity" evidence="8">
    <location>
        <begin position="1053"/>
        <end position="1066"/>
    </location>
</feature>
<feature type="compositionally biased region" description="Polar residues" evidence="8">
    <location>
        <begin position="689"/>
        <end position="710"/>
    </location>
</feature>
<dbReference type="SMART" id="SM00336">
    <property type="entry name" value="BBOX"/>
    <property type="match status" value="1"/>
</dbReference>
<feature type="compositionally biased region" description="Low complexity" evidence="8">
    <location>
        <begin position="901"/>
        <end position="910"/>
    </location>
</feature>
<protein>
    <recommendedName>
        <fullName evidence="14">E3 ubiquitin-protein ligase TRIM37</fullName>
    </recommendedName>
</protein>
<dbReference type="InterPro" id="IPR013083">
    <property type="entry name" value="Znf_RING/FYVE/PHD"/>
</dbReference>
<evidence type="ECO:0000256" key="5">
    <source>
        <dbReference type="ARBA" id="ARBA00022833"/>
    </source>
</evidence>
<feature type="compositionally biased region" description="Basic and acidic residues" evidence="8">
    <location>
        <begin position="539"/>
        <end position="558"/>
    </location>
</feature>
<name>A0AAV6UBS4_9ARAC</name>
<dbReference type="Gene3D" id="2.60.210.10">
    <property type="entry name" value="Apoptosis, Tumor Necrosis Factor Receptor Associated Protein 2, Chain A"/>
    <property type="match status" value="1"/>
</dbReference>
<sequence length="1079" mass="119095">MDEHSVESLAEVFRCFICMEKLKDAHLCPHCSKLCCYTCIRRWLTEQRSQCPHCRASLHMHELVNCRWVEEVTQQLDTLQLAGAVKGDAGEKEVCSAHKEKLSVYCWNCKQCICHQCALWGGTHSDHVFKPLDEIYEQHVSQIKEEFVRLRRRLAELISLVQEVEKSVESVRVAKDERVHEIRHAVEHMISRLDAQLKSKLLTLMAQKNSLSQETEQLETVLKSVEQQLNTSCKSELIVLSTDILRNMTDIQSKPMASFVTAAVPADFPSEIVPPYDGSTFVMHNFSVLQQRADPVYSSALHMCGLTWRLKVYPDGNGVVRGNYLSVFLELSAGLPETSKYEYRVEMIHQGSRDPSKTIVREFASDFDVGECWGYNRFFRLDLLASEGYLNTEHDTLILGFQVRSPTFFQKCRDQMWCINQLQTAQAQYITQINDLKERLAIELSRNQATLAVKTDAGDLQIPMQEQISTSSSVSTGVNVCPLMSNVAASPLLSPTYSLSSPVQPPSSNFTSISNNEYMFSSLVNPADMSKSENSIDTDTNKSLEKSIDSEETIHGSDQEASATRMKTKCSKGTNVHEHDCTQIEQAHRRQSRIACSHPNAHKCNYKAAVLLDSYDASCEADSSSSDNEIVSESHGEEAVAGPSTSGALASAALEENSNDENDLEEETVSEDIEFQFASKRAPRRQRLHSWNTLSNPAGAQKGNSSNDRNNLFEIPSDDDESVLLRLLELQHQNPYRNWGSNSTRETPKPNEKQKNSHSCRHSLLLSSLLANQCLGGATASQGDPQLMPASTTSPPFEFPTLSKIMSSRKKWENGNNCFRLSDVEHPNNEPACATGYLDPQYMLDHFSAQPSASTGTYTMAPSNIPEQGNSTSSQQHQRLKKVEASGDPSHASTSVFDGIQGQNSSGNGNRPPGFSVFDVIRDQSSTGDGIRGQGLSCEVNHPTSTSSFDGGQGSSGGSKRAPGPSVFDSIRDQGPSAYPDAPTVPSNDGAPKGCGLWMPPQSHKPLPGPKPSWAIRHGAAKREHPITSAHSEKISLLIQSNLLHSDCEANDDSSATTSSSSSNDSVCENTDVHDKKDE</sequence>
<evidence type="ECO:0000259" key="11">
    <source>
        <dbReference type="PROSITE" id="PS50144"/>
    </source>
</evidence>
<dbReference type="Proteomes" id="UP000827092">
    <property type="component" value="Unassembled WGS sequence"/>
</dbReference>
<dbReference type="PROSITE" id="PS50089">
    <property type="entry name" value="ZF_RING_2"/>
    <property type="match status" value="1"/>
</dbReference>
<evidence type="ECO:0000259" key="9">
    <source>
        <dbReference type="PROSITE" id="PS50089"/>
    </source>
</evidence>
<accession>A0AAV6UBS4</accession>
<feature type="region of interest" description="Disordered" evidence="8">
    <location>
        <begin position="735"/>
        <end position="759"/>
    </location>
</feature>
<feature type="region of interest" description="Disordered" evidence="8">
    <location>
        <begin position="1048"/>
        <end position="1079"/>
    </location>
</feature>
<feature type="compositionally biased region" description="Polar residues" evidence="8">
    <location>
        <begin position="735"/>
        <end position="745"/>
    </location>
</feature>
<dbReference type="Pfam" id="PF22486">
    <property type="entry name" value="MATH_2"/>
    <property type="match status" value="1"/>
</dbReference>
<dbReference type="GO" id="GO:0061630">
    <property type="term" value="F:ubiquitin protein ligase activity"/>
    <property type="evidence" value="ECO:0007669"/>
    <property type="project" value="TreeGrafter"/>
</dbReference>
<evidence type="ECO:0000313" key="12">
    <source>
        <dbReference type="EMBL" id="KAG8181091.1"/>
    </source>
</evidence>
<evidence type="ECO:0000256" key="8">
    <source>
        <dbReference type="SAM" id="MobiDB-lite"/>
    </source>
</evidence>
<dbReference type="InterPro" id="IPR053003">
    <property type="entry name" value="TRIM_RBCC_E3_ubiq-ligases"/>
</dbReference>
<dbReference type="CDD" id="cd19779">
    <property type="entry name" value="Bbox2_TRIM37_C-VIII"/>
    <property type="match status" value="1"/>
</dbReference>
<dbReference type="PANTHER" id="PTHR36754">
    <property type="entry name" value="E3 UBIQUITIN-PROTEIN LIGASE TRIM37"/>
    <property type="match status" value="1"/>
</dbReference>
<comment type="caution">
    <text evidence="12">The sequence shown here is derived from an EMBL/GenBank/DDBJ whole genome shotgun (WGS) entry which is preliminary data.</text>
</comment>
<feature type="region of interest" description="Disordered" evidence="8">
    <location>
        <begin position="851"/>
        <end position="1015"/>
    </location>
</feature>
<dbReference type="CDD" id="cd16619">
    <property type="entry name" value="mRING-HC-C4C4_TRIM37_C-VIII"/>
    <property type="match status" value="1"/>
</dbReference>
<dbReference type="GO" id="GO:0070842">
    <property type="term" value="P:aggresome assembly"/>
    <property type="evidence" value="ECO:0007669"/>
    <property type="project" value="TreeGrafter"/>
</dbReference>
<dbReference type="AlphaFoldDB" id="A0AAV6UBS4"/>
<dbReference type="InterPro" id="IPR000315">
    <property type="entry name" value="Znf_B-box"/>
</dbReference>
<keyword evidence="7" id="KW-0175">Coiled coil</keyword>
<dbReference type="GO" id="GO:0006513">
    <property type="term" value="P:protein monoubiquitination"/>
    <property type="evidence" value="ECO:0007669"/>
    <property type="project" value="TreeGrafter"/>
</dbReference>
<evidence type="ECO:0000256" key="7">
    <source>
        <dbReference type="SAM" id="Coils"/>
    </source>
</evidence>
<gene>
    <name evidence="12" type="ORF">JTE90_016604</name>
</gene>
<dbReference type="Pfam" id="PF00643">
    <property type="entry name" value="zf-B_box"/>
    <property type="match status" value="1"/>
</dbReference>
<feature type="domain" description="MATH" evidence="11">
    <location>
        <begin position="276"/>
        <end position="403"/>
    </location>
</feature>
<feature type="coiled-coil region" evidence="7">
    <location>
        <begin position="140"/>
        <end position="167"/>
    </location>
</feature>